<accession>A0A0G0D792</accession>
<dbReference type="AlphaFoldDB" id="A0A0G0D792"/>
<feature type="signal peptide" evidence="1">
    <location>
        <begin position="1"/>
        <end position="27"/>
    </location>
</feature>
<dbReference type="InterPro" id="IPR031304">
    <property type="entry name" value="SLT_2"/>
</dbReference>
<sequence>MPKFQKIVIMTALVILTNLASLKVALANSDTLEFDINQKINSLFKNSIESVFAIKTIHPFNKENNNTNRSTDYQTNLVLIKDPIKPIDLPKKEKLSFVKVNSNYQKEINLKRTKSAIRPRNIASAHVDPNLETKRNLVQNIANQYQVDWKVLEAIWQVESGKSWNRLVTSADGALGPMQFLPSTFRRYAQDGDGDGSAKIENSADALASAANLLKQNSSSGNIESGIYSYNHSTAYVNKVKNIANNI</sequence>
<dbReference type="InterPro" id="IPR023346">
    <property type="entry name" value="Lysozyme-like_dom_sf"/>
</dbReference>
<dbReference type="PANTHER" id="PTHR30163">
    <property type="entry name" value="MEMBRANE-BOUND LYTIC MUREIN TRANSGLYCOSYLASE B"/>
    <property type="match status" value="1"/>
</dbReference>
<dbReference type="GO" id="GO:0009253">
    <property type="term" value="P:peptidoglycan catabolic process"/>
    <property type="evidence" value="ECO:0007669"/>
    <property type="project" value="TreeGrafter"/>
</dbReference>
<dbReference type="STRING" id="1618333.UR93_C0002G0040"/>
<gene>
    <name evidence="3" type="ORF">UR93_C0002G0040</name>
</gene>
<evidence type="ECO:0000313" key="4">
    <source>
        <dbReference type="Proteomes" id="UP000034316"/>
    </source>
</evidence>
<proteinExistence type="predicted"/>
<reference evidence="3 4" key="1">
    <citation type="journal article" date="2015" name="Nature">
        <title>rRNA introns, odd ribosomes, and small enigmatic genomes across a large radiation of phyla.</title>
        <authorList>
            <person name="Brown C.T."/>
            <person name="Hug L.A."/>
            <person name="Thomas B.C."/>
            <person name="Sharon I."/>
            <person name="Castelle C.J."/>
            <person name="Singh A."/>
            <person name="Wilkins M.J."/>
            <person name="Williams K.H."/>
            <person name="Banfield J.F."/>
        </authorList>
    </citation>
    <scope>NUCLEOTIDE SEQUENCE [LARGE SCALE GENOMIC DNA]</scope>
</reference>
<feature type="chain" id="PRO_5002531773" evidence="1">
    <location>
        <begin position="28"/>
        <end position="247"/>
    </location>
</feature>
<protein>
    <submittedName>
        <fullName evidence="3">Peptidase M23</fullName>
    </submittedName>
</protein>
<dbReference type="EMBL" id="LBRB01000002">
    <property type="protein sequence ID" value="KKP89138.1"/>
    <property type="molecule type" value="Genomic_DNA"/>
</dbReference>
<dbReference type="Gene3D" id="1.10.530.10">
    <property type="match status" value="1"/>
</dbReference>
<dbReference type="GO" id="GO:0008933">
    <property type="term" value="F:peptidoglycan lytic transglycosylase activity"/>
    <property type="evidence" value="ECO:0007669"/>
    <property type="project" value="TreeGrafter"/>
</dbReference>
<comment type="caution">
    <text evidence="3">The sequence shown here is derived from an EMBL/GenBank/DDBJ whole genome shotgun (WGS) entry which is preliminary data.</text>
</comment>
<dbReference type="CDD" id="cd13399">
    <property type="entry name" value="Slt35-like"/>
    <property type="match status" value="1"/>
</dbReference>
<organism evidence="3 4">
    <name type="scientific">Berkelbacteria bacterium GW2011_GWA2_35_9</name>
    <dbReference type="NCBI Taxonomy" id="1618333"/>
    <lineage>
        <taxon>Bacteria</taxon>
        <taxon>Candidatus Berkelbacteria</taxon>
    </lineage>
</organism>
<dbReference type="SUPFAM" id="SSF53955">
    <property type="entry name" value="Lysozyme-like"/>
    <property type="match status" value="1"/>
</dbReference>
<dbReference type="InterPro" id="IPR043426">
    <property type="entry name" value="MltB-like"/>
</dbReference>
<dbReference type="Proteomes" id="UP000034316">
    <property type="component" value="Unassembled WGS sequence"/>
</dbReference>
<keyword evidence="1" id="KW-0732">Signal</keyword>
<evidence type="ECO:0000313" key="3">
    <source>
        <dbReference type="EMBL" id="KKP89138.1"/>
    </source>
</evidence>
<dbReference type="PANTHER" id="PTHR30163:SF8">
    <property type="entry name" value="LYTIC MUREIN TRANSGLYCOSYLASE"/>
    <property type="match status" value="1"/>
</dbReference>
<name>A0A0G0D792_9BACT</name>
<evidence type="ECO:0000256" key="1">
    <source>
        <dbReference type="SAM" id="SignalP"/>
    </source>
</evidence>
<evidence type="ECO:0000259" key="2">
    <source>
        <dbReference type="Pfam" id="PF13406"/>
    </source>
</evidence>
<dbReference type="Pfam" id="PF13406">
    <property type="entry name" value="SLT_2"/>
    <property type="match status" value="1"/>
</dbReference>
<feature type="domain" description="Transglycosylase SLT" evidence="2">
    <location>
        <begin position="165"/>
        <end position="217"/>
    </location>
</feature>